<sequence>MKKSLVEYEIAFWLGFDNLDYHMGETYAMMIPKRSD</sequence>
<proteinExistence type="predicted"/>
<dbReference type="EMBL" id="LT671858">
    <property type="protein sequence ID" value="SIM73954.1"/>
    <property type="molecule type" value="Genomic_DNA"/>
</dbReference>
<reference evidence="1 2" key="1">
    <citation type="submission" date="2016-04" db="EMBL/GenBank/DDBJ databases">
        <authorList>
            <person name="Evans L.H."/>
            <person name="Alamgir A."/>
            <person name="Owens N."/>
            <person name="Weber N.D."/>
            <person name="Virtaneva K."/>
            <person name="Barbian K."/>
            <person name="Babar A."/>
            <person name="Rosenke K."/>
        </authorList>
    </citation>
    <scope>NUCLEOTIDE SEQUENCE [LARGE SCALE GENOMIC DNA]</scope>
    <source>
        <strain evidence="2">S5(T) (JCM 30642 \VKM B-2941)</strain>
    </source>
</reference>
<accession>A0A1N5VLP7</accession>
<name>A0A1N5VLP7_9ARCH</name>
<evidence type="ECO:0000313" key="1">
    <source>
        <dbReference type="EMBL" id="SIM73954.1"/>
    </source>
</evidence>
<protein>
    <submittedName>
        <fullName evidence="1">Uncharacterized protein</fullName>
    </submittedName>
</protein>
<dbReference type="AlphaFoldDB" id="A0A1N5VLP7"/>
<dbReference type="Proteomes" id="UP000195607">
    <property type="component" value="Chromosome I"/>
</dbReference>
<evidence type="ECO:0000313" key="2">
    <source>
        <dbReference type="Proteomes" id="UP000195607"/>
    </source>
</evidence>
<organism evidence="1 2">
    <name type="scientific">Cuniculiplasma divulgatum</name>
    <dbReference type="NCBI Taxonomy" id="1673428"/>
    <lineage>
        <taxon>Archaea</taxon>
        <taxon>Methanobacteriati</taxon>
        <taxon>Thermoplasmatota</taxon>
        <taxon>Thermoplasmata</taxon>
        <taxon>Thermoplasmatales</taxon>
        <taxon>Cuniculiplasmataceae</taxon>
        <taxon>Cuniculiplasma</taxon>
    </lineage>
</organism>
<gene>
    <name evidence="1" type="ORF">CSP5_1431</name>
</gene>